<reference evidence="3" key="1">
    <citation type="submission" date="2021-01" db="EMBL/GenBank/DDBJ databases">
        <authorList>
            <person name="Corre E."/>
            <person name="Pelletier E."/>
            <person name="Niang G."/>
            <person name="Scheremetjew M."/>
            <person name="Finn R."/>
            <person name="Kale V."/>
            <person name="Holt S."/>
            <person name="Cochrane G."/>
            <person name="Meng A."/>
            <person name="Brown T."/>
            <person name="Cohen L."/>
        </authorList>
    </citation>
    <scope>NUCLEOTIDE SEQUENCE</scope>
    <source>
        <strain evidence="3">CCMP645</strain>
    </source>
</reference>
<dbReference type="AlphaFoldDB" id="A0A7S4B684"/>
<sequence length="157" mass="17511">MLDAIFDFVYRNPFLVLAICFFLYRSYQSRQPWPDYGGKVVSVHSLDELKTLQTQSAAESKLLLVDCYATWCPPCKAAAPVYARMSEEYANCVFSKVDVDKAGEVSSHLGVTSMPTFKIFRGPRELGTCQGWQESAVRRLLDAHGARLGSAAETKTD</sequence>
<evidence type="ECO:0000256" key="1">
    <source>
        <dbReference type="ARBA" id="ARBA00023157"/>
    </source>
</evidence>
<dbReference type="EMBL" id="HBIZ01013511">
    <property type="protein sequence ID" value="CAE0755619.1"/>
    <property type="molecule type" value="Transcribed_RNA"/>
</dbReference>
<protein>
    <recommendedName>
        <fullName evidence="2">Thioredoxin domain-containing protein</fullName>
    </recommendedName>
</protein>
<accession>A0A7S4B684</accession>
<gene>
    <name evidence="3" type="ORF">PCAR00345_LOCUS8206</name>
</gene>
<dbReference type="InterPro" id="IPR036249">
    <property type="entry name" value="Thioredoxin-like_sf"/>
</dbReference>
<dbReference type="Pfam" id="PF00085">
    <property type="entry name" value="Thioredoxin"/>
    <property type="match status" value="1"/>
</dbReference>
<organism evidence="3">
    <name type="scientific">Chrysotila carterae</name>
    <name type="common">Marine alga</name>
    <name type="synonym">Syracosphaera carterae</name>
    <dbReference type="NCBI Taxonomy" id="13221"/>
    <lineage>
        <taxon>Eukaryota</taxon>
        <taxon>Haptista</taxon>
        <taxon>Haptophyta</taxon>
        <taxon>Prymnesiophyceae</taxon>
        <taxon>Isochrysidales</taxon>
        <taxon>Isochrysidaceae</taxon>
        <taxon>Chrysotila</taxon>
    </lineage>
</organism>
<evidence type="ECO:0000313" key="3">
    <source>
        <dbReference type="EMBL" id="CAE0755619.1"/>
    </source>
</evidence>
<dbReference type="InterPro" id="IPR013766">
    <property type="entry name" value="Thioredoxin_domain"/>
</dbReference>
<name>A0A7S4B684_CHRCT</name>
<dbReference type="PANTHER" id="PTHR46115">
    <property type="entry name" value="THIOREDOXIN-LIKE PROTEIN 1"/>
    <property type="match status" value="1"/>
</dbReference>
<dbReference type="SUPFAM" id="SSF52833">
    <property type="entry name" value="Thioredoxin-like"/>
    <property type="match status" value="1"/>
</dbReference>
<evidence type="ECO:0000259" key="2">
    <source>
        <dbReference type="PROSITE" id="PS51352"/>
    </source>
</evidence>
<dbReference type="PROSITE" id="PS51352">
    <property type="entry name" value="THIOREDOXIN_2"/>
    <property type="match status" value="1"/>
</dbReference>
<dbReference type="PRINTS" id="PR00421">
    <property type="entry name" value="THIOREDOXIN"/>
</dbReference>
<proteinExistence type="predicted"/>
<keyword evidence="1" id="KW-1015">Disulfide bond</keyword>
<dbReference type="Gene3D" id="3.40.30.10">
    <property type="entry name" value="Glutaredoxin"/>
    <property type="match status" value="1"/>
</dbReference>
<dbReference type="CDD" id="cd02947">
    <property type="entry name" value="TRX_family"/>
    <property type="match status" value="1"/>
</dbReference>
<feature type="domain" description="Thioredoxin" evidence="2">
    <location>
        <begin position="22"/>
        <end position="146"/>
    </location>
</feature>